<protein>
    <submittedName>
        <fullName evidence="1">Uncharacterized protein</fullName>
    </submittedName>
</protein>
<evidence type="ECO:0000313" key="1">
    <source>
        <dbReference type="EMBL" id="ABZ74407.1"/>
    </source>
</evidence>
<proteinExistence type="predicted"/>
<dbReference type="OrthoDB" id="5447244at2"/>
<dbReference type="KEGG" id="cak:Caul_5287"/>
<gene>
    <name evidence="1" type="ordered locus">Caul_5287</name>
</gene>
<dbReference type="AlphaFoldDB" id="B0T920"/>
<organism evidence="1">
    <name type="scientific">Caulobacter sp. (strain K31)</name>
    <dbReference type="NCBI Taxonomy" id="366602"/>
    <lineage>
        <taxon>Bacteria</taxon>
        <taxon>Pseudomonadati</taxon>
        <taxon>Pseudomonadota</taxon>
        <taxon>Alphaproteobacteria</taxon>
        <taxon>Caulobacterales</taxon>
        <taxon>Caulobacteraceae</taxon>
        <taxon>Caulobacter</taxon>
    </lineage>
</organism>
<dbReference type="HOGENOM" id="CLU_054942_0_0_5"/>
<dbReference type="EMBL" id="CP000928">
    <property type="protein sequence ID" value="ABZ74407.1"/>
    <property type="molecule type" value="Genomic_DNA"/>
</dbReference>
<keyword evidence="1" id="KW-0614">Plasmid</keyword>
<reference evidence="1" key="1">
    <citation type="submission" date="2008-01" db="EMBL/GenBank/DDBJ databases">
        <title>Complete sequence of plasmid1 pCAUL01 of Caulobacter sp. K31.</title>
        <authorList>
            <consortium name="US DOE Joint Genome Institute"/>
            <person name="Copeland A."/>
            <person name="Lucas S."/>
            <person name="Lapidus A."/>
            <person name="Barry K."/>
            <person name="Glavina del Rio T."/>
            <person name="Dalin E."/>
            <person name="Tice H."/>
            <person name="Pitluck S."/>
            <person name="Bruce D."/>
            <person name="Goodwin L."/>
            <person name="Thompson L.S."/>
            <person name="Brettin T."/>
            <person name="Detter J.C."/>
            <person name="Han C."/>
            <person name="Schmutz J."/>
            <person name="Larimer F."/>
            <person name="Land M."/>
            <person name="Hauser L."/>
            <person name="Kyrpides N."/>
            <person name="Kim E."/>
            <person name="Stephens C."/>
            <person name="Richardson P."/>
        </authorList>
    </citation>
    <scope>NUCLEOTIDE SEQUENCE [LARGE SCALE GENOMIC DNA]</scope>
    <source>
        <strain evidence="1">K31</strain>
        <plasmid evidence="1">pCAUL01</plasmid>
    </source>
</reference>
<name>B0T920_CAUSK</name>
<geneLocation type="plasmid" evidence="1">
    <name>pCAUL01</name>
</geneLocation>
<sequence>MYGRPNPSLLFYGKSGMAAFQGQVSVAGEAVDKLAEDRLLNTDVEALVDYFVQLHHVEVPVILADQITVSEHERDIQVYSHWKETVITVPGTAFDFEIPFTGEADVFKLQPNTYDTAPPQGEVRGQTIHFSIAGRDLKQDEIRQTFEQTRAAIERYLGWHRELWAGLDAQVAMAVRARIEQRRARLLTQKSLAAGLADLGVKLKEKSGDPKTYAAPAVKKKIAPTLPPMRPSGPPDPTLDKGQFQDILRLISGAGRSIEQSSSRTRDLGEEALRDMLLVPLNAHFGQATGEAFNYSGKTDILIRHQGGNLFVAECKIWNGDKHYLAAIDQLLGYLTWRDTKAALIVFNRQVGFSAVVAKVSALVRAHASYVSGPVTLDETSAQFTLALPQDRDRHVTLAVLAFDLGPPAAAV</sequence>
<accession>B0T920</accession>